<dbReference type="Gene3D" id="3.40.50.300">
    <property type="entry name" value="P-loop containing nucleotide triphosphate hydrolases"/>
    <property type="match status" value="1"/>
</dbReference>
<organism evidence="3 4">
    <name type="scientific">Lentinula detonsa</name>
    <dbReference type="NCBI Taxonomy" id="2804962"/>
    <lineage>
        <taxon>Eukaryota</taxon>
        <taxon>Fungi</taxon>
        <taxon>Dikarya</taxon>
        <taxon>Basidiomycota</taxon>
        <taxon>Agaricomycotina</taxon>
        <taxon>Agaricomycetes</taxon>
        <taxon>Agaricomycetidae</taxon>
        <taxon>Agaricales</taxon>
        <taxon>Marasmiineae</taxon>
        <taxon>Omphalotaceae</taxon>
        <taxon>Lentinula</taxon>
    </lineage>
</organism>
<dbReference type="GO" id="GO:0016787">
    <property type="term" value="F:hydrolase activity"/>
    <property type="evidence" value="ECO:0007669"/>
    <property type="project" value="UniProtKB-KW"/>
</dbReference>
<comment type="cofactor">
    <cofactor evidence="1">
        <name>Mg(2+)</name>
        <dbReference type="ChEBI" id="CHEBI:18420"/>
    </cofactor>
</comment>
<evidence type="ECO:0000259" key="2">
    <source>
        <dbReference type="Pfam" id="PF05970"/>
    </source>
</evidence>
<proteinExistence type="inferred from homology"/>
<dbReference type="GO" id="GO:0006281">
    <property type="term" value="P:DNA repair"/>
    <property type="evidence" value="ECO:0007669"/>
    <property type="project" value="UniProtKB-KW"/>
</dbReference>
<dbReference type="Pfam" id="PF05970">
    <property type="entry name" value="PIF1"/>
    <property type="match status" value="1"/>
</dbReference>
<dbReference type="EC" id="5.6.2.3" evidence="1"/>
<dbReference type="GO" id="GO:0005524">
    <property type="term" value="F:ATP binding"/>
    <property type="evidence" value="ECO:0007669"/>
    <property type="project" value="UniProtKB-KW"/>
</dbReference>
<comment type="caution">
    <text evidence="3">The sequence shown here is derived from an EMBL/GenBank/DDBJ whole genome shotgun (WGS) entry which is preliminary data.</text>
</comment>
<dbReference type="InterPro" id="IPR051055">
    <property type="entry name" value="PIF1_helicase"/>
</dbReference>
<protein>
    <recommendedName>
        <fullName evidence="1">ATP-dependent DNA helicase</fullName>
        <ecNumber evidence="1">5.6.2.3</ecNumber>
    </recommendedName>
</protein>
<feature type="domain" description="DNA helicase Pif1-like DEAD-box helicase" evidence="2">
    <location>
        <begin position="5"/>
        <end position="72"/>
    </location>
</feature>
<dbReference type="InterPro" id="IPR027417">
    <property type="entry name" value="P-loop_NTPase"/>
</dbReference>
<feature type="non-terminal residue" evidence="3">
    <location>
        <position position="212"/>
    </location>
</feature>
<comment type="similarity">
    <text evidence="1">Belongs to the helicase family.</text>
</comment>
<dbReference type="PANTHER" id="PTHR47642">
    <property type="entry name" value="ATP-DEPENDENT DNA HELICASE"/>
    <property type="match status" value="1"/>
</dbReference>
<keyword evidence="4" id="KW-1185">Reference proteome</keyword>
<dbReference type="Proteomes" id="UP001142393">
    <property type="component" value="Unassembled WGS sequence"/>
</dbReference>
<dbReference type="AlphaFoldDB" id="A0A9W8NXF4"/>
<keyword evidence="1" id="KW-0347">Helicase</keyword>
<dbReference type="SUPFAM" id="SSF52540">
    <property type="entry name" value="P-loop containing nucleoside triphosphate hydrolases"/>
    <property type="match status" value="1"/>
</dbReference>
<gene>
    <name evidence="3" type="ORF">DFH05DRAFT_1369801</name>
</gene>
<dbReference type="GO" id="GO:0000723">
    <property type="term" value="P:telomere maintenance"/>
    <property type="evidence" value="ECO:0007669"/>
    <property type="project" value="InterPro"/>
</dbReference>
<accession>A0A9W8NXF4</accession>
<evidence type="ECO:0000313" key="3">
    <source>
        <dbReference type="EMBL" id="KAJ3742587.1"/>
    </source>
</evidence>
<sequence>ISNDKKKKLEQFWAPFHYLIIDECSMISRSFLAELERNISIGKKNAINGRTFGGLNILLCGDFHQFPPVVAPKDGLYMPAAPGVDSISQCTGRILYEEFSTIVILQEQMRVVDPEWREMLTRLRHGNVQKKDIDLLKGMIITDKQANTSTAGQWEKACLVTPRHGVRRAWNEAALRKHCEVMGGQVFICRAEDRVKDHELNLAEEYGLALRS</sequence>
<evidence type="ECO:0000313" key="4">
    <source>
        <dbReference type="Proteomes" id="UP001142393"/>
    </source>
</evidence>
<reference evidence="3 4" key="1">
    <citation type="journal article" date="2023" name="Proc. Natl. Acad. Sci. U.S.A.">
        <title>A global phylogenomic analysis of the shiitake genus Lentinula.</title>
        <authorList>
            <person name="Sierra-Patev S."/>
            <person name="Min B."/>
            <person name="Naranjo-Ortiz M."/>
            <person name="Looney B."/>
            <person name="Konkel Z."/>
            <person name="Slot J.C."/>
            <person name="Sakamoto Y."/>
            <person name="Steenwyk J.L."/>
            <person name="Rokas A."/>
            <person name="Carro J."/>
            <person name="Camarero S."/>
            <person name="Ferreira P."/>
            <person name="Molpeceres G."/>
            <person name="Ruiz-Duenas F.J."/>
            <person name="Serrano A."/>
            <person name="Henrissat B."/>
            <person name="Drula E."/>
            <person name="Hughes K.W."/>
            <person name="Mata J.L."/>
            <person name="Ishikawa N.K."/>
            <person name="Vargas-Isla R."/>
            <person name="Ushijima S."/>
            <person name="Smith C.A."/>
            <person name="Donoghue J."/>
            <person name="Ahrendt S."/>
            <person name="Andreopoulos W."/>
            <person name="He G."/>
            <person name="LaButti K."/>
            <person name="Lipzen A."/>
            <person name="Ng V."/>
            <person name="Riley R."/>
            <person name="Sandor L."/>
            <person name="Barry K."/>
            <person name="Martinez A.T."/>
            <person name="Xiao Y."/>
            <person name="Gibbons J.G."/>
            <person name="Terashima K."/>
            <person name="Grigoriev I.V."/>
            <person name="Hibbett D."/>
        </authorList>
    </citation>
    <scope>NUCLEOTIDE SEQUENCE [LARGE SCALE GENOMIC DNA]</scope>
    <source>
        <strain evidence="3 4">TFB7810</strain>
    </source>
</reference>
<keyword evidence="1" id="KW-0227">DNA damage</keyword>
<keyword evidence="1" id="KW-0233">DNA recombination</keyword>
<evidence type="ECO:0000256" key="1">
    <source>
        <dbReference type="RuleBase" id="RU363044"/>
    </source>
</evidence>
<name>A0A9W8NXF4_9AGAR</name>
<dbReference type="GO" id="GO:0043139">
    <property type="term" value="F:5'-3' DNA helicase activity"/>
    <property type="evidence" value="ECO:0007669"/>
    <property type="project" value="UniProtKB-EC"/>
</dbReference>
<keyword evidence="1" id="KW-0378">Hydrolase</keyword>
<keyword evidence="1" id="KW-0067">ATP-binding</keyword>
<keyword evidence="1" id="KW-0547">Nucleotide-binding</keyword>
<comment type="catalytic activity">
    <reaction evidence="1">
        <text>ATP + H2O = ADP + phosphate + H(+)</text>
        <dbReference type="Rhea" id="RHEA:13065"/>
        <dbReference type="ChEBI" id="CHEBI:15377"/>
        <dbReference type="ChEBI" id="CHEBI:15378"/>
        <dbReference type="ChEBI" id="CHEBI:30616"/>
        <dbReference type="ChEBI" id="CHEBI:43474"/>
        <dbReference type="ChEBI" id="CHEBI:456216"/>
        <dbReference type="EC" id="5.6.2.3"/>
    </reaction>
</comment>
<feature type="non-terminal residue" evidence="3">
    <location>
        <position position="1"/>
    </location>
</feature>
<dbReference type="EMBL" id="JANVFU010000010">
    <property type="protein sequence ID" value="KAJ3742587.1"/>
    <property type="molecule type" value="Genomic_DNA"/>
</dbReference>
<keyword evidence="1" id="KW-0234">DNA repair</keyword>
<dbReference type="GO" id="GO:0006310">
    <property type="term" value="P:DNA recombination"/>
    <property type="evidence" value="ECO:0007669"/>
    <property type="project" value="UniProtKB-KW"/>
</dbReference>
<dbReference type="InterPro" id="IPR010285">
    <property type="entry name" value="DNA_helicase_pif1-like_DEAD"/>
</dbReference>